<dbReference type="AlphaFoldDB" id="A0A2S5CZM9"/>
<evidence type="ECO:0008006" key="3">
    <source>
        <dbReference type="Google" id="ProtNLM"/>
    </source>
</evidence>
<reference evidence="1 2" key="1">
    <citation type="submission" date="2017-11" db="EMBL/GenBank/DDBJ databases">
        <title>Genome sequence of Lysinibacillus sphaericus, a lignin-degrading bacteria isolated from municipal solid waste soil.</title>
        <authorList>
            <person name="Persinoti G.F."/>
            <person name="Paixao D.A."/>
            <person name="Bugg T.D."/>
            <person name="Squina F.M."/>
        </authorList>
    </citation>
    <scope>NUCLEOTIDE SEQUENCE [LARGE SCALE GENOMIC DNA]</scope>
    <source>
        <strain evidence="1 2">A1</strain>
    </source>
</reference>
<sequence>MGKQGQIKVTKENLLQCIKNYHWMVKTIEEARQPVAKVKNNSYIGAKIAMYGIEATLPKASGSTSDPVYTEVHRRVYSQNYRIKEYEQKIAEIQKRIPLVEGDREVEVLHRLLDGDSMRSIGKLMRLSSTTIFRVRNNILSQMMK</sequence>
<name>A0A2S5CZM9_LYSSH</name>
<dbReference type="EMBL" id="PGLV01000001">
    <property type="protein sequence ID" value="POZ56222.1"/>
    <property type="molecule type" value="Genomic_DNA"/>
</dbReference>
<organism evidence="1 2">
    <name type="scientific">Lysinibacillus sphaericus</name>
    <name type="common">Bacillus sphaericus</name>
    <dbReference type="NCBI Taxonomy" id="1421"/>
    <lineage>
        <taxon>Bacteria</taxon>
        <taxon>Bacillati</taxon>
        <taxon>Bacillota</taxon>
        <taxon>Bacilli</taxon>
        <taxon>Bacillales</taxon>
        <taxon>Bacillaceae</taxon>
        <taxon>Lysinibacillus</taxon>
    </lineage>
</organism>
<gene>
    <name evidence="1" type="ORF">LYSIN_01005</name>
</gene>
<comment type="caution">
    <text evidence="1">The sequence shown here is derived from an EMBL/GenBank/DDBJ whole genome shotgun (WGS) entry which is preliminary data.</text>
</comment>
<proteinExistence type="predicted"/>
<evidence type="ECO:0000313" key="2">
    <source>
        <dbReference type="Proteomes" id="UP000237319"/>
    </source>
</evidence>
<keyword evidence="2" id="KW-1185">Reference proteome</keyword>
<dbReference type="RefSeq" id="WP_103976446.1">
    <property type="nucleotide sequence ID" value="NZ_PGLV01000001.1"/>
</dbReference>
<evidence type="ECO:0000313" key="1">
    <source>
        <dbReference type="EMBL" id="POZ56222.1"/>
    </source>
</evidence>
<dbReference type="Proteomes" id="UP000237319">
    <property type="component" value="Unassembled WGS sequence"/>
</dbReference>
<accession>A0A2S5CZM9</accession>
<protein>
    <recommendedName>
        <fullName evidence="3">HTH luxR-type domain-containing protein</fullName>
    </recommendedName>
</protein>